<protein>
    <submittedName>
        <fullName evidence="1">Uncharacterized protein</fullName>
    </submittedName>
</protein>
<reference evidence="1" key="1">
    <citation type="submission" date="2014-09" db="EMBL/GenBank/DDBJ databases">
        <authorList>
            <person name="Magalhaes I.L.F."/>
            <person name="Oliveira U."/>
            <person name="Santos F.R."/>
            <person name="Vidigal T.H.D.A."/>
            <person name="Brescovit A.D."/>
            <person name="Santos A.J."/>
        </authorList>
    </citation>
    <scope>NUCLEOTIDE SEQUENCE</scope>
    <source>
        <tissue evidence="1">Shoot tissue taken approximately 20 cm above the soil surface</tissue>
    </source>
</reference>
<organism evidence="1">
    <name type="scientific">Arundo donax</name>
    <name type="common">Giant reed</name>
    <name type="synonym">Donax arundinaceus</name>
    <dbReference type="NCBI Taxonomy" id="35708"/>
    <lineage>
        <taxon>Eukaryota</taxon>
        <taxon>Viridiplantae</taxon>
        <taxon>Streptophyta</taxon>
        <taxon>Embryophyta</taxon>
        <taxon>Tracheophyta</taxon>
        <taxon>Spermatophyta</taxon>
        <taxon>Magnoliopsida</taxon>
        <taxon>Liliopsida</taxon>
        <taxon>Poales</taxon>
        <taxon>Poaceae</taxon>
        <taxon>PACMAD clade</taxon>
        <taxon>Arundinoideae</taxon>
        <taxon>Arundineae</taxon>
        <taxon>Arundo</taxon>
    </lineage>
</organism>
<name>A0A0A8YZB7_ARUDO</name>
<evidence type="ECO:0000313" key="1">
    <source>
        <dbReference type="EMBL" id="JAD31911.1"/>
    </source>
</evidence>
<reference evidence="1" key="2">
    <citation type="journal article" date="2015" name="Data Brief">
        <title>Shoot transcriptome of the giant reed, Arundo donax.</title>
        <authorList>
            <person name="Barrero R.A."/>
            <person name="Guerrero F.D."/>
            <person name="Moolhuijzen P."/>
            <person name="Goolsby J.A."/>
            <person name="Tidwell J."/>
            <person name="Bellgard S.E."/>
            <person name="Bellgard M.I."/>
        </authorList>
    </citation>
    <scope>NUCLEOTIDE SEQUENCE</scope>
    <source>
        <tissue evidence="1">Shoot tissue taken approximately 20 cm above the soil surface</tissue>
    </source>
</reference>
<sequence>MMGQPGHLVSTFHGYVSTKFGIHQLVKSLFLSEMRASPFHQVMLPNWTVLVHRSPACHQLQKHHPEAIDIAFGCQMACHDILWRSIPICTHDSGRYMGLITLWTIPSKPEI</sequence>
<dbReference type="EMBL" id="GBRH01265984">
    <property type="protein sequence ID" value="JAD31911.1"/>
    <property type="molecule type" value="Transcribed_RNA"/>
</dbReference>
<proteinExistence type="predicted"/>
<accession>A0A0A8YZB7</accession>
<dbReference type="AlphaFoldDB" id="A0A0A8YZB7"/>